<keyword evidence="8" id="KW-1185">Reference proteome</keyword>
<gene>
    <name evidence="7" type="ORF">SAMN05216227_101644</name>
</gene>
<feature type="transmembrane region" description="Helical" evidence="6">
    <location>
        <begin position="55"/>
        <end position="74"/>
    </location>
</feature>
<evidence type="ECO:0000313" key="7">
    <source>
        <dbReference type="EMBL" id="SEN52590.1"/>
    </source>
</evidence>
<evidence type="ECO:0000256" key="2">
    <source>
        <dbReference type="ARBA" id="ARBA00022475"/>
    </source>
</evidence>
<keyword evidence="4 6" id="KW-1133">Transmembrane helix</keyword>
<proteinExistence type="predicted"/>
<accession>A0A1H8H916</accession>
<keyword evidence="3 6" id="KW-0812">Transmembrane</keyword>
<name>A0A1H8H916_9RHOB</name>
<dbReference type="AlphaFoldDB" id="A0A1H8H916"/>
<evidence type="ECO:0000256" key="1">
    <source>
        <dbReference type="ARBA" id="ARBA00004651"/>
    </source>
</evidence>
<evidence type="ECO:0000256" key="5">
    <source>
        <dbReference type="ARBA" id="ARBA00023136"/>
    </source>
</evidence>
<dbReference type="PANTHER" id="PTHR33931:SF2">
    <property type="entry name" value="HOLIN-LIKE PROTEIN CIDA"/>
    <property type="match status" value="1"/>
</dbReference>
<dbReference type="Proteomes" id="UP000183002">
    <property type="component" value="Unassembled WGS sequence"/>
</dbReference>
<feature type="transmembrane region" description="Helical" evidence="6">
    <location>
        <begin position="25"/>
        <end position="43"/>
    </location>
</feature>
<dbReference type="InterPro" id="IPR005538">
    <property type="entry name" value="LrgA/CidA"/>
</dbReference>
<dbReference type="Pfam" id="PF03788">
    <property type="entry name" value="LrgA"/>
    <property type="match status" value="1"/>
</dbReference>
<feature type="transmembrane region" description="Helical" evidence="6">
    <location>
        <begin position="86"/>
        <end position="112"/>
    </location>
</feature>
<comment type="subcellular location">
    <subcellularLocation>
        <location evidence="1">Cell membrane</location>
        <topology evidence="1">Multi-pass membrane protein</topology>
    </subcellularLocation>
</comment>
<dbReference type="EMBL" id="FOCO01000016">
    <property type="protein sequence ID" value="SEN52590.1"/>
    <property type="molecule type" value="Genomic_DNA"/>
</dbReference>
<organism evidence="7 8">
    <name type="scientific">Pseudorhodobacter antarcticus</name>
    <dbReference type="NCBI Taxonomy" id="1077947"/>
    <lineage>
        <taxon>Bacteria</taxon>
        <taxon>Pseudomonadati</taxon>
        <taxon>Pseudomonadota</taxon>
        <taxon>Alphaproteobacteria</taxon>
        <taxon>Rhodobacterales</taxon>
        <taxon>Paracoccaceae</taxon>
        <taxon>Pseudorhodobacter</taxon>
    </lineage>
</organism>
<evidence type="ECO:0000256" key="6">
    <source>
        <dbReference type="SAM" id="Phobius"/>
    </source>
</evidence>
<dbReference type="OrthoDB" id="385012at2"/>
<protein>
    <submittedName>
        <fullName evidence="7">Putative effector of murein hydrolase LrgA, UPF0299 family</fullName>
    </submittedName>
</protein>
<keyword evidence="7" id="KW-0378">Hydrolase</keyword>
<evidence type="ECO:0000313" key="8">
    <source>
        <dbReference type="Proteomes" id="UP000183002"/>
    </source>
</evidence>
<dbReference type="PANTHER" id="PTHR33931">
    <property type="entry name" value="HOLIN-LIKE PROTEIN CIDA-RELATED"/>
    <property type="match status" value="1"/>
</dbReference>
<evidence type="ECO:0000256" key="4">
    <source>
        <dbReference type="ARBA" id="ARBA00022989"/>
    </source>
</evidence>
<reference evidence="7 8" key="1">
    <citation type="submission" date="2016-10" db="EMBL/GenBank/DDBJ databases">
        <authorList>
            <person name="de Groot N.N."/>
        </authorList>
    </citation>
    <scope>NUCLEOTIDE SEQUENCE [LARGE SCALE GENOMIC DNA]</scope>
    <source>
        <strain evidence="7 8">CGMCC 1.10836</strain>
    </source>
</reference>
<dbReference type="STRING" id="1077947.SAMN05216227_101644"/>
<evidence type="ECO:0000256" key="3">
    <source>
        <dbReference type="ARBA" id="ARBA00022692"/>
    </source>
</evidence>
<dbReference type="RefSeq" id="WP_050519270.1">
    <property type="nucleotide sequence ID" value="NZ_FOCO01000016.1"/>
</dbReference>
<keyword evidence="5 6" id="KW-0472">Membrane</keyword>
<dbReference type="GO" id="GO:0005886">
    <property type="term" value="C:plasma membrane"/>
    <property type="evidence" value="ECO:0007669"/>
    <property type="project" value="UniProtKB-SubCell"/>
</dbReference>
<dbReference type="GO" id="GO:0016787">
    <property type="term" value="F:hydrolase activity"/>
    <property type="evidence" value="ECO:0007669"/>
    <property type="project" value="UniProtKB-KW"/>
</dbReference>
<keyword evidence="2" id="KW-1003">Cell membrane</keyword>
<sequence length="117" mass="11840">MIVHLAVLLGFQLIGETLSRGLGLIVPGPVIGMVLLLGFFIAFPRVAAMVQPTALGLLSHLSLLFVPAGVGIVGHLDRLGEDGVAILLALAGSTALAIAVGALVFVGLARLVGTPNE</sequence>